<proteinExistence type="predicted"/>
<protein>
    <submittedName>
        <fullName evidence="1">Uncharacterized protein</fullName>
    </submittedName>
</protein>
<name>A0A889IQJ1_9CAUD</name>
<evidence type="ECO:0000313" key="1">
    <source>
        <dbReference type="EMBL" id="QRE00465.1"/>
    </source>
</evidence>
<accession>A0A889IQJ1</accession>
<organism evidence="1 2">
    <name type="scientific">Burkholderia phage BCSR52</name>
    <dbReference type="NCBI Taxonomy" id="2805748"/>
    <lineage>
        <taxon>Viruses</taxon>
        <taxon>Duplodnaviria</taxon>
        <taxon>Heunggongvirae</taxon>
        <taxon>Uroviricota</taxon>
        <taxon>Caudoviricetes</taxon>
        <taxon>Lindbergviridae</taxon>
        <taxon>Irusalimvirus</taxon>
        <taxon>Irusalimvirus BCSR52</taxon>
    </lineage>
</organism>
<sequence length="73" mass="8350">MNILTIKQVFERKMAGLGIEAEITFISQGMLSIFVECERSYQLAKKLLSTVSNIALHSEDCDEEIGYFAYYTF</sequence>
<reference evidence="1" key="1">
    <citation type="submission" date="2021-01" db="EMBL/GenBank/DDBJ databases">
        <authorList>
            <person name="Rakov C."/>
            <person name="Alkalay-Oren S."/>
            <person name="Coppenhagen-Glazer S."/>
            <person name="Hazan R."/>
        </authorList>
    </citation>
    <scope>NUCLEOTIDE SEQUENCE</scope>
</reference>
<evidence type="ECO:0000313" key="2">
    <source>
        <dbReference type="Proteomes" id="UP000622430"/>
    </source>
</evidence>
<keyword evidence="2" id="KW-1185">Reference proteome</keyword>
<dbReference type="EMBL" id="MW460246">
    <property type="protein sequence ID" value="QRE00465.1"/>
    <property type="molecule type" value="Genomic_DNA"/>
</dbReference>
<dbReference type="Proteomes" id="UP000622430">
    <property type="component" value="Segment"/>
</dbReference>